<keyword evidence="10 16" id="KW-0503">Monooxygenase</keyword>
<protein>
    <recommendedName>
        <fullName evidence="5">L-lysine N6-monooxygenase MbtG</fullName>
        <ecNumber evidence="4">1.14.13.59</ecNumber>
    </recommendedName>
    <alternativeName>
        <fullName evidence="14">Lysine 6-N-hydroxylase</fullName>
    </alternativeName>
    <alternativeName>
        <fullName evidence="13">Lysine N6-hydroxylase</fullName>
    </alternativeName>
    <alternativeName>
        <fullName evidence="11">Lysine-N-oxygenase</fullName>
    </alternativeName>
    <alternativeName>
        <fullName evidence="12">Mycobactin synthase protein G</fullName>
    </alternativeName>
</protein>
<gene>
    <name evidence="16" type="ORF">AB5J49_42425</name>
</gene>
<accession>A0AB39QAC1</accession>
<dbReference type="AlphaFoldDB" id="A0AB39QAC1"/>
<evidence type="ECO:0000256" key="13">
    <source>
        <dbReference type="ARBA" id="ARBA00032493"/>
    </source>
</evidence>
<evidence type="ECO:0000256" key="14">
    <source>
        <dbReference type="ARBA" id="ARBA00032738"/>
    </source>
</evidence>
<keyword evidence="7" id="KW-0274">FAD</keyword>
<evidence type="ECO:0000256" key="1">
    <source>
        <dbReference type="ARBA" id="ARBA00001974"/>
    </source>
</evidence>
<comment type="pathway">
    <text evidence="2">Siderophore biosynthesis.</text>
</comment>
<evidence type="ECO:0000256" key="4">
    <source>
        <dbReference type="ARBA" id="ARBA00013076"/>
    </source>
</evidence>
<evidence type="ECO:0000313" key="16">
    <source>
        <dbReference type="EMBL" id="XDQ39479.1"/>
    </source>
</evidence>
<sequence>MKELGTRDDPYDLIGLGFGPSNIALAIAVQEIAPDRSCLFLERSPEVRWHEGMLIDGARMQISFLKDLVSLRNLASPFTFLAYQKAKGRLERFVNLSEFRPTRLEFQDYLRWVGGQFAGMVRYRSAVTAVSPVRADDGSMSLWRVTATDTATDEVVEFHARNVVHALGGRPAVPAGVTTGPAVLHSSAFLSRFPGTFTDHDRDWEFAVAGDGQSAGEITHYLLEHYRNARVHLVLPGYSLSATDNNPFANEQFFEANADQFYFRSEENRRDYAVRLRNTNYGVVEAGFLDDLYRLVYADEVRGRTRLVVHDGSRLTWADHDGAGVRVGVHSRFGAGSHELRTDALVLATGYRRELDTGIYRDVLPHLDLGDDGRPVVTQDHRARTTEELTCGLYLQGLAETTHGLGETLLSLLPFRSKQIITAIVKDGGSMSRAFPTARDDAGALVARIQRCETATVVGAGTDDFPVVTRLPLTLDRTRGRHGVLFGVLDRADPAPHADGAKVLAVFDPDPASPGEPVSVDVRGHLRLVSEGDRIAAHLARVEPAGPVDPPGSRVGIEIEIENLSGRVHANGKQRAVRTETEGQS</sequence>
<dbReference type="SUPFAM" id="SSF50475">
    <property type="entry name" value="FMN-binding split barrel"/>
    <property type="match status" value="1"/>
</dbReference>
<evidence type="ECO:0000256" key="10">
    <source>
        <dbReference type="ARBA" id="ARBA00023033"/>
    </source>
</evidence>
<dbReference type="PANTHER" id="PTHR42802">
    <property type="entry name" value="MONOOXYGENASE"/>
    <property type="match status" value="1"/>
</dbReference>
<dbReference type="GO" id="GO:0047091">
    <property type="term" value="F:L-lysine 6-monooxygenase (NADPH) activity"/>
    <property type="evidence" value="ECO:0007669"/>
    <property type="project" value="UniProtKB-EC"/>
</dbReference>
<reference evidence="16" key="1">
    <citation type="submission" date="2024-07" db="EMBL/GenBank/DDBJ databases">
        <authorList>
            <person name="Yu S.T."/>
        </authorList>
    </citation>
    <scope>NUCLEOTIDE SEQUENCE</scope>
    <source>
        <strain evidence="16">R28</strain>
    </source>
</reference>
<dbReference type="InterPro" id="IPR036188">
    <property type="entry name" value="FAD/NAD-bd_sf"/>
</dbReference>
<evidence type="ECO:0000256" key="5">
    <source>
        <dbReference type="ARBA" id="ARBA00016406"/>
    </source>
</evidence>
<dbReference type="Gene3D" id="3.50.50.60">
    <property type="entry name" value="FAD/NAD(P)-binding domain"/>
    <property type="match status" value="1"/>
</dbReference>
<evidence type="ECO:0000256" key="7">
    <source>
        <dbReference type="ARBA" id="ARBA00022827"/>
    </source>
</evidence>
<keyword evidence="9" id="KW-0560">Oxidoreductase</keyword>
<dbReference type="EMBL" id="CP163439">
    <property type="protein sequence ID" value="XDQ39479.1"/>
    <property type="molecule type" value="Genomic_DNA"/>
</dbReference>
<dbReference type="EC" id="1.14.13.59" evidence="4"/>
<evidence type="ECO:0000256" key="15">
    <source>
        <dbReference type="ARBA" id="ARBA00048407"/>
    </source>
</evidence>
<evidence type="ECO:0000256" key="3">
    <source>
        <dbReference type="ARBA" id="ARBA00007588"/>
    </source>
</evidence>
<keyword evidence="8" id="KW-0521">NADP</keyword>
<dbReference type="GO" id="GO:0006879">
    <property type="term" value="P:intracellular iron ion homeostasis"/>
    <property type="evidence" value="ECO:0007669"/>
    <property type="project" value="TreeGrafter"/>
</dbReference>
<dbReference type="SUPFAM" id="SSF51905">
    <property type="entry name" value="FAD/NAD(P)-binding domain"/>
    <property type="match status" value="1"/>
</dbReference>
<comment type="similarity">
    <text evidence="3">Belongs to the lysine N(6)-hydroxylase/L-ornithine N(5)-oxygenase family.</text>
</comment>
<evidence type="ECO:0000256" key="2">
    <source>
        <dbReference type="ARBA" id="ARBA00004924"/>
    </source>
</evidence>
<dbReference type="Pfam" id="PF13434">
    <property type="entry name" value="Lys_Orn_oxgnase"/>
    <property type="match status" value="1"/>
</dbReference>
<evidence type="ECO:0000256" key="9">
    <source>
        <dbReference type="ARBA" id="ARBA00023002"/>
    </source>
</evidence>
<keyword evidence="6" id="KW-0285">Flavoprotein</keyword>
<comment type="cofactor">
    <cofactor evidence="1">
        <name>FAD</name>
        <dbReference type="ChEBI" id="CHEBI:57692"/>
    </cofactor>
</comment>
<organism evidence="16">
    <name type="scientific">Streptomyces sp. R28</name>
    <dbReference type="NCBI Taxonomy" id="3238628"/>
    <lineage>
        <taxon>Bacteria</taxon>
        <taxon>Bacillati</taxon>
        <taxon>Actinomycetota</taxon>
        <taxon>Actinomycetes</taxon>
        <taxon>Kitasatosporales</taxon>
        <taxon>Streptomycetaceae</taxon>
        <taxon>Streptomyces</taxon>
    </lineage>
</organism>
<evidence type="ECO:0000256" key="11">
    <source>
        <dbReference type="ARBA" id="ARBA00029939"/>
    </source>
</evidence>
<proteinExistence type="inferred from homology"/>
<dbReference type="PANTHER" id="PTHR42802:SF1">
    <property type="entry name" value="L-ORNITHINE N(5)-MONOOXYGENASE"/>
    <property type="match status" value="1"/>
</dbReference>
<name>A0AB39QAC1_9ACTN</name>
<evidence type="ECO:0000256" key="12">
    <source>
        <dbReference type="ARBA" id="ARBA00031158"/>
    </source>
</evidence>
<evidence type="ECO:0000256" key="8">
    <source>
        <dbReference type="ARBA" id="ARBA00022857"/>
    </source>
</evidence>
<dbReference type="InterPro" id="IPR025700">
    <property type="entry name" value="Lys/Orn_oxygenase"/>
</dbReference>
<dbReference type="RefSeq" id="WP_369174203.1">
    <property type="nucleotide sequence ID" value="NZ_CP163439.1"/>
</dbReference>
<comment type="catalytic activity">
    <reaction evidence="15">
        <text>L-lysine + NADPH + O2 = N(6)-hydroxy-L-lysine + NADP(+) + H2O</text>
        <dbReference type="Rhea" id="RHEA:23228"/>
        <dbReference type="ChEBI" id="CHEBI:15377"/>
        <dbReference type="ChEBI" id="CHEBI:15379"/>
        <dbReference type="ChEBI" id="CHEBI:32551"/>
        <dbReference type="ChEBI" id="CHEBI:57783"/>
        <dbReference type="ChEBI" id="CHEBI:57820"/>
        <dbReference type="ChEBI" id="CHEBI:58349"/>
        <dbReference type="EC" id="1.14.13.59"/>
    </reaction>
</comment>
<evidence type="ECO:0000256" key="6">
    <source>
        <dbReference type="ARBA" id="ARBA00022630"/>
    </source>
</evidence>